<evidence type="ECO:0000313" key="7">
    <source>
        <dbReference type="Proteomes" id="UP001183648"/>
    </source>
</evidence>
<evidence type="ECO:0000256" key="3">
    <source>
        <dbReference type="ARBA" id="ARBA00022801"/>
    </source>
</evidence>
<dbReference type="PANTHER" id="PTHR43046">
    <property type="entry name" value="GDP-MANNOSE MANNOSYL HYDROLASE"/>
    <property type="match status" value="1"/>
</dbReference>
<keyword evidence="3 4" id="KW-0378">Hydrolase</keyword>
<proteinExistence type="inferred from homology"/>
<dbReference type="InterPro" id="IPR015797">
    <property type="entry name" value="NUDIX_hydrolase-like_dom_sf"/>
</dbReference>
<feature type="domain" description="Nudix hydrolase" evidence="5">
    <location>
        <begin position="15"/>
        <end position="157"/>
    </location>
</feature>
<accession>A0ABU2BX18</accession>
<comment type="cofactor">
    <cofactor evidence="1">
        <name>Mg(2+)</name>
        <dbReference type="ChEBI" id="CHEBI:18420"/>
    </cofactor>
</comment>
<gene>
    <name evidence="6" type="ORF">J2S63_002482</name>
</gene>
<dbReference type="EMBL" id="JAVDYG010000001">
    <property type="protein sequence ID" value="MDR7362929.1"/>
    <property type="molecule type" value="Genomic_DNA"/>
</dbReference>
<comment type="similarity">
    <text evidence="2 4">Belongs to the Nudix hydrolase family.</text>
</comment>
<dbReference type="Gene3D" id="3.90.79.10">
    <property type="entry name" value="Nucleoside Triphosphate Pyrophosphohydrolase"/>
    <property type="match status" value="1"/>
</dbReference>
<evidence type="ECO:0000256" key="2">
    <source>
        <dbReference type="ARBA" id="ARBA00005582"/>
    </source>
</evidence>
<sequence length="168" mass="18215">MSVTPPAGPDGEVPPRRQRVAAYALLRRDDQVLLCHLAPRVGFDGWALPGGGVDHGESPRAALVREVHEETGLDVEPGRVLDVYSHHFTGHSPRGVLEDFHGIGLVFEAEITPASYAVEPHVVEVDGSTDRCGWVDLDEAARLPLTGAARFGLRLLGIETPIPEEYSR</sequence>
<dbReference type="PANTHER" id="PTHR43046:SF14">
    <property type="entry name" value="MUTT_NUDIX FAMILY PROTEIN"/>
    <property type="match status" value="1"/>
</dbReference>
<dbReference type="PROSITE" id="PS00893">
    <property type="entry name" value="NUDIX_BOX"/>
    <property type="match status" value="1"/>
</dbReference>
<keyword evidence="7" id="KW-1185">Reference proteome</keyword>
<dbReference type="InterPro" id="IPR020476">
    <property type="entry name" value="Nudix_hydrolase"/>
</dbReference>
<evidence type="ECO:0000313" key="6">
    <source>
        <dbReference type="EMBL" id="MDR7362929.1"/>
    </source>
</evidence>
<dbReference type="PRINTS" id="PR00502">
    <property type="entry name" value="NUDIXFAMILY"/>
</dbReference>
<evidence type="ECO:0000256" key="1">
    <source>
        <dbReference type="ARBA" id="ARBA00001946"/>
    </source>
</evidence>
<dbReference type="PROSITE" id="PS51462">
    <property type="entry name" value="NUDIX"/>
    <property type="match status" value="1"/>
</dbReference>
<evidence type="ECO:0000259" key="5">
    <source>
        <dbReference type="PROSITE" id="PS51462"/>
    </source>
</evidence>
<evidence type="ECO:0000256" key="4">
    <source>
        <dbReference type="RuleBase" id="RU003476"/>
    </source>
</evidence>
<dbReference type="SUPFAM" id="SSF55811">
    <property type="entry name" value="Nudix"/>
    <property type="match status" value="1"/>
</dbReference>
<comment type="caution">
    <text evidence="6">The sequence shown here is derived from an EMBL/GenBank/DDBJ whole genome shotgun (WGS) entry which is preliminary data.</text>
</comment>
<organism evidence="6 7">
    <name type="scientific">Nocardioides marmoribigeumensis</name>
    <dbReference type="NCBI Taxonomy" id="433649"/>
    <lineage>
        <taxon>Bacteria</taxon>
        <taxon>Bacillati</taxon>
        <taxon>Actinomycetota</taxon>
        <taxon>Actinomycetes</taxon>
        <taxon>Propionibacteriales</taxon>
        <taxon>Nocardioidaceae</taxon>
        <taxon>Nocardioides</taxon>
    </lineage>
</organism>
<protein>
    <submittedName>
        <fullName evidence="6">ADP-ribose pyrophosphatase YjhB (NUDIX family)</fullName>
    </submittedName>
</protein>
<dbReference type="InterPro" id="IPR000086">
    <property type="entry name" value="NUDIX_hydrolase_dom"/>
</dbReference>
<name>A0ABU2BX18_9ACTN</name>
<dbReference type="CDD" id="cd02883">
    <property type="entry name" value="NUDIX_Hydrolase"/>
    <property type="match status" value="1"/>
</dbReference>
<dbReference type="Proteomes" id="UP001183648">
    <property type="component" value="Unassembled WGS sequence"/>
</dbReference>
<dbReference type="InterPro" id="IPR020084">
    <property type="entry name" value="NUDIX_hydrolase_CS"/>
</dbReference>
<dbReference type="RefSeq" id="WP_310302614.1">
    <property type="nucleotide sequence ID" value="NZ_BAAAPS010000013.1"/>
</dbReference>
<dbReference type="Pfam" id="PF00293">
    <property type="entry name" value="NUDIX"/>
    <property type="match status" value="1"/>
</dbReference>
<reference evidence="6 7" key="1">
    <citation type="submission" date="2023-07" db="EMBL/GenBank/DDBJ databases">
        <title>Sequencing the genomes of 1000 actinobacteria strains.</title>
        <authorList>
            <person name="Klenk H.-P."/>
        </authorList>
    </citation>
    <scope>NUCLEOTIDE SEQUENCE [LARGE SCALE GENOMIC DNA]</scope>
    <source>
        <strain evidence="6 7">DSM 19426</strain>
    </source>
</reference>